<feature type="compositionally biased region" description="Acidic residues" evidence="1">
    <location>
        <begin position="152"/>
        <end position="174"/>
    </location>
</feature>
<feature type="region of interest" description="Disordered" evidence="1">
    <location>
        <begin position="304"/>
        <end position="330"/>
    </location>
</feature>
<sequence>MIKGGGGKSSGYSADLMVCFPSRAHLSLPSKSISSPSSSFNRRQNAPHHRRSISKLSSSGGGVRQNRGGGREVVEEPTSPKVTCAGQIKVRSSKRDGGGKNWQSLMAEIEKIHRSKSESKFFGIKRDVMGFLTCLRDFDFRCFGAFPPVDIISDDEEEDEEEEEEDEEEDEDESSGTVFSKWLMVLHEKQNNEECVDGKENVFSDVETAVPPPNALLLMRCRSAPVKNWSEEKKEETEEGDNRVKQSGEEEEEEKDRVGNKKDLRSLMEEEKKMNLVVMNYDTNYYKLSNDIAKETWVVGESTDDALDGDAKRGNCEEVTKESHNKQLPG</sequence>
<dbReference type="PANTHER" id="PTHR33448">
    <property type="entry name" value="CHLOROPLAST PROTEIN HCF243-RELATED"/>
    <property type="match status" value="1"/>
</dbReference>
<evidence type="ECO:0000256" key="1">
    <source>
        <dbReference type="SAM" id="MobiDB-lite"/>
    </source>
</evidence>
<dbReference type="ExpressionAtlas" id="Q9LM19">
    <property type="expression patterns" value="baseline and differential"/>
</dbReference>
<dbReference type="PIR" id="A86355">
    <property type="entry name" value="A86355"/>
</dbReference>
<evidence type="ECO:0000313" key="2">
    <source>
        <dbReference type="EMBL" id="AAF87850.1"/>
    </source>
</evidence>
<feature type="region of interest" description="Disordered" evidence="1">
    <location>
        <begin position="228"/>
        <end position="266"/>
    </location>
</feature>
<reference key="1">
    <citation type="journal article" date="2000" name="Nature">
        <title>Sequence and analysis of chromosome 1 of the plant Arabidopsis thaliana.</title>
        <authorList>
            <person name="Theologis A."/>
            <person name="Ecker J.R."/>
            <person name="Palm C.J."/>
            <person name="Federspiel N.A."/>
            <person name="Kaul S."/>
            <person name="White O."/>
            <person name="Alonso J."/>
            <person name="Altafi H."/>
            <person name="Araujo R."/>
            <person name="Bowman C.L."/>
            <person name="Brooks S.Y."/>
            <person name="Buehler E."/>
            <person name="Chan A."/>
            <person name="Chao Q."/>
            <person name="Chen H."/>
            <person name="Cheuk R.F."/>
            <person name="Chin C.W."/>
            <person name="Chung M.K."/>
            <person name="Conn L."/>
            <person name="Conway A.B."/>
            <person name="Conway A.R."/>
            <person name="Creasy T.H."/>
            <person name="Dewar K."/>
            <person name="Dunn P."/>
            <person name="Etgu P."/>
            <person name="Feldblyum T.V."/>
            <person name="Feng J."/>
            <person name="Fong B."/>
            <person name="Fujii C.Y."/>
            <person name="Gill J.E."/>
            <person name="Goldsmith A.D."/>
            <person name="Haas B."/>
            <person name="Hansen N.F."/>
            <person name="Hughes B."/>
            <person name="Huizar L."/>
            <person name="Hunter J.L."/>
            <person name="Jenkins J."/>
            <person name="Johnson-Hopson C."/>
            <person name="Khan S."/>
            <person name="Khaykin E."/>
            <person name="Kim C.J."/>
            <person name="Koo H.L."/>
            <person name="Kremenetskaia I."/>
            <person name="Kurtz D.B."/>
            <person name="Kwan A."/>
            <person name="Lam B."/>
            <person name="Langin-Hooper S."/>
            <person name="Lee A."/>
            <person name="Lee J.M."/>
            <person name="Lenz C.A."/>
            <person name="Li J.H."/>
            <person name="Li Y."/>
            <person name="Lin X."/>
            <person name="Liu S.X."/>
            <person name="Liu Z.A."/>
            <person name="Luros J.S."/>
            <person name="Maiti R."/>
            <person name="Marziali A."/>
            <person name="Militscher J."/>
            <person name="Miranda M."/>
            <person name="Nguyen M."/>
            <person name="Nierman W.C."/>
            <person name="Osborne B.I."/>
            <person name="Pai G."/>
            <person name="Peterson J."/>
            <person name="Pham P.K."/>
            <person name="Rizzo M."/>
            <person name="Rooney T."/>
            <person name="Rowley D."/>
            <person name="Sakano H."/>
            <person name="Salzberg S.L."/>
            <person name="Schwartz J.R."/>
            <person name="Shinn P."/>
            <person name="Southwick A.M."/>
            <person name="Sun H."/>
            <person name="Tallon L.J."/>
            <person name="Tambunga G."/>
            <person name="Toriumi M.J."/>
            <person name="Town C.D."/>
            <person name="Utterback T."/>
            <person name="Van Aken S."/>
            <person name="Vaysberg M."/>
            <person name="Vysotskaia V.S."/>
            <person name="Walker M."/>
            <person name="Wu D."/>
            <person name="Yu G."/>
            <person name="Fraser C.M."/>
            <person name="Venter J.C."/>
            <person name="Davis R.W."/>
        </authorList>
    </citation>
    <scope>NUCLEOTIDE SEQUENCE [LARGE SCALE GENOMIC DNA]</scope>
    <source>
        <strain>cv. Columbia</strain>
    </source>
</reference>
<feature type="region of interest" description="Disordered" evidence="1">
    <location>
        <begin position="151"/>
        <end position="177"/>
    </location>
</feature>
<feature type="compositionally biased region" description="Basic and acidic residues" evidence="1">
    <location>
        <begin position="309"/>
        <end position="330"/>
    </location>
</feature>
<feature type="compositionally biased region" description="Low complexity" evidence="1">
    <location>
        <begin position="29"/>
        <end position="39"/>
    </location>
</feature>
<protein>
    <submittedName>
        <fullName evidence="2">F16L1.4 protein</fullName>
    </submittedName>
</protein>
<feature type="compositionally biased region" description="Basic and acidic residues" evidence="1">
    <location>
        <begin position="255"/>
        <end position="266"/>
    </location>
</feature>
<proteinExistence type="predicted"/>
<dbReference type="EMBL" id="AC073942">
    <property type="protein sequence ID" value="AAF87850.1"/>
    <property type="molecule type" value="Genomic_DNA"/>
</dbReference>
<reference evidence="2" key="2">
    <citation type="submission" date="2000-07" db="EMBL/GenBank/DDBJ databases">
        <title>The sequence of BAC F16L1 from Arabidopsis thaliana chromosome 1.</title>
        <authorList>
            <person name="Liu S.X."/>
            <person name="Vaysberg M."/>
            <person name="Etgu P."/>
            <person name="Lee J.M."/>
            <person name="Lenz C."/>
            <person name="Pham P."/>
            <person name="Sakano H."/>
            <person name="Toriumi M."/>
            <person name="Yu G."/>
            <person name="Chan A."/>
            <person name="Chung M."/>
            <person name="Goldsmith A."/>
            <person name="Liu A."/>
            <person name="Smith A."/>
            <person name="Altafi H."/>
            <person name="Brooks S."/>
            <person name="Buehler E."/>
            <person name="Chao Q."/>
            <person name="Conn L."/>
            <person name="Conway A.B."/>
            <person name="Hansen N.F."/>
            <person name="Johnson-Hopson C."/>
            <person name="Khan S."/>
            <person name="Kim C."/>
            <person name="Lam B."/>
            <person name="Miranda M."/>
            <person name="Nguyen M."/>
            <person name="Palm C.J."/>
            <person name="Shinn P."/>
            <person name="Southwick A."/>
            <person name="Davis R.W."/>
            <person name="Ecker J.R."/>
            <person name="Federspiel N.A."/>
            <person name="Theologis A."/>
        </authorList>
    </citation>
    <scope>NUCLEOTIDE SEQUENCE</scope>
</reference>
<accession>Q9LM19</accession>
<organism evidence="2">
    <name type="scientific">Arabidopsis thaliana</name>
    <name type="common">Mouse-ear cress</name>
    <dbReference type="NCBI Taxonomy" id="3702"/>
    <lineage>
        <taxon>Eukaryota</taxon>
        <taxon>Viridiplantae</taxon>
        <taxon>Streptophyta</taxon>
        <taxon>Embryophyta</taxon>
        <taxon>Tracheophyta</taxon>
        <taxon>Spermatophyta</taxon>
        <taxon>Magnoliopsida</taxon>
        <taxon>eudicotyledons</taxon>
        <taxon>Gunneridae</taxon>
        <taxon>Pentapetalae</taxon>
        <taxon>rosids</taxon>
        <taxon>malvids</taxon>
        <taxon>Brassicales</taxon>
        <taxon>Brassicaceae</taxon>
        <taxon>Camelineae</taxon>
        <taxon>Arabidopsis</taxon>
    </lineage>
</organism>
<feature type="compositionally biased region" description="Basic and acidic residues" evidence="1">
    <location>
        <begin position="229"/>
        <end position="248"/>
    </location>
</feature>
<dbReference type="PANTHER" id="PTHR33448:SF7">
    <property type="entry name" value="NUCLEOLAR GTP-BINDING PROTEIN"/>
    <property type="match status" value="1"/>
</dbReference>
<name>Q9LM19_ARATH</name>
<dbReference type="AlphaFoldDB" id="Q9LM19"/>
<gene>
    <name evidence="2" type="primary">F16L1.4</name>
</gene>
<feature type="region of interest" description="Disordered" evidence="1">
    <location>
        <begin position="29"/>
        <end position="81"/>
    </location>
</feature>